<dbReference type="InterPro" id="IPR017036">
    <property type="entry name" value="Lmo0553-like"/>
</dbReference>
<dbReference type="SUPFAM" id="SSF54631">
    <property type="entry name" value="CBS-domain pair"/>
    <property type="match status" value="1"/>
</dbReference>
<dbReference type="AlphaFoldDB" id="A0A0V8JEK4"/>
<dbReference type="CDD" id="cd02205">
    <property type="entry name" value="CBS_pair_SF"/>
    <property type="match status" value="1"/>
</dbReference>
<dbReference type="InterPro" id="IPR046342">
    <property type="entry name" value="CBS_dom_sf"/>
</dbReference>
<dbReference type="RefSeq" id="WP_061970042.1">
    <property type="nucleotide sequence ID" value="NZ_FMAV01000001.1"/>
</dbReference>
<dbReference type="NCBIfam" id="NF038387">
    <property type="entry name" value="CBS_CbpA"/>
    <property type="match status" value="1"/>
</dbReference>
<gene>
    <name evidence="3" type="ORF">AS030_07430</name>
</gene>
<feature type="domain" description="CBS" evidence="2">
    <location>
        <begin position="11"/>
        <end position="69"/>
    </location>
</feature>
<dbReference type="Gene3D" id="3.10.580.10">
    <property type="entry name" value="CBS-domain"/>
    <property type="match status" value="1"/>
</dbReference>
<evidence type="ECO:0000313" key="4">
    <source>
        <dbReference type="Proteomes" id="UP000054099"/>
    </source>
</evidence>
<evidence type="ECO:0000313" key="3">
    <source>
        <dbReference type="EMBL" id="KSU85329.1"/>
    </source>
</evidence>
<proteinExistence type="predicted"/>
<reference evidence="3 4" key="1">
    <citation type="journal article" date="2014" name="Antonie Van Leeuwenhoek">
        <title>Fictibacillus enclensis sp. nov., isolated from marine sediment.</title>
        <authorList>
            <person name="Dastager S.G."/>
            <person name="Mawlankar R."/>
            <person name="Srinivasan K."/>
            <person name="Tang S.K."/>
            <person name="Lee J.C."/>
            <person name="Ramana V.V."/>
            <person name="Shouche Y.S."/>
        </authorList>
    </citation>
    <scope>NUCLEOTIDE SEQUENCE [LARGE SCALE GENOMIC DNA]</scope>
    <source>
        <strain evidence="3 4">NIO-1003</strain>
    </source>
</reference>
<dbReference type="InterPro" id="IPR000644">
    <property type="entry name" value="CBS_dom"/>
</dbReference>
<dbReference type="OrthoDB" id="1706107at2"/>
<organism evidence="3 4">
    <name type="scientific">Fictibacillus enclensis</name>
    <dbReference type="NCBI Taxonomy" id="1017270"/>
    <lineage>
        <taxon>Bacteria</taxon>
        <taxon>Bacillati</taxon>
        <taxon>Bacillota</taxon>
        <taxon>Bacilli</taxon>
        <taxon>Bacillales</taxon>
        <taxon>Fictibacillaceae</taxon>
        <taxon>Fictibacillus</taxon>
    </lineage>
</organism>
<keyword evidence="4" id="KW-1185">Reference proteome</keyword>
<dbReference type="EMBL" id="LNQN01000001">
    <property type="protein sequence ID" value="KSU85329.1"/>
    <property type="molecule type" value="Genomic_DNA"/>
</dbReference>
<dbReference type="PIRSF" id="PIRSF035040">
    <property type="entry name" value="UCP035040_CBS_Lmo0553"/>
    <property type="match status" value="1"/>
</dbReference>
<name>A0A0V8JEK4_9BACL</name>
<evidence type="ECO:0000259" key="2">
    <source>
        <dbReference type="PROSITE" id="PS51371"/>
    </source>
</evidence>
<keyword evidence="1" id="KW-0129">CBS domain</keyword>
<protein>
    <recommendedName>
        <fullName evidence="2">CBS domain-containing protein</fullName>
    </recommendedName>
</protein>
<evidence type="ECO:0000256" key="1">
    <source>
        <dbReference type="PROSITE-ProRule" id="PRU00703"/>
    </source>
</evidence>
<comment type="caution">
    <text evidence="3">The sequence shown here is derived from an EMBL/GenBank/DDBJ whole genome shotgun (WGS) entry which is preliminary data.</text>
</comment>
<sequence>MEIKIKSNYVPKTKVTYVTADTSIADSRKKLIESGYRCIPVLDENHQTFKGLIYKEATSDYMIEGTGQLSDPVSQLLKDESAFVYEDTPFFKVLFTIRRLPFLAVLDQNGHFQGIVTHSKVMDILEDSYGIKKGGYSLTISTTEGKGSLKKLFSSIGEEYNIEGVFTQDAGKQFVRRIIITLNRTVMEEQVNQLVHKLEHSGFKVAEVEDLREHESAF</sequence>
<accession>A0A0V8JEK4</accession>
<dbReference type="Pfam" id="PF00571">
    <property type="entry name" value="CBS"/>
    <property type="match status" value="2"/>
</dbReference>
<dbReference type="Proteomes" id="UP000054099">
    <property type="component" value="Unassembled WGS sequence"/>
</dbReference>
<dbReference type="PROSITE" id="PS51371">
    <property type="entry name" value="CBS"/>
    <property type="match status" value="1"/>
</dbReference>